<evidence type="ECO:0000313" key="1">
    <source>
        <dbReference type="EMBL" id="RYR67374.1"/>
    </source>
</evidence>
<name>A0A445DW01_ARAHY</name>
<dbReference type="EMBL" id="SDMP01000003">
    <property type="protein sequence ID" value="RYR67374.1"/>
    <property type="molecule type" value="Genomic_DNA"/>
</dbReference>
<organism evidence="1 2">
    <name type="scientific">Arachis hypogaea</name>
    <name type="common">Peanut</name>
    <dbReference type="NCBI Taxonomy" id="3818"/>
    <lineage>
        <taxon>Eukaryota</taxon>
        <taxon>Viridiplantae</taxon>
        <taxon>Streptophyta</taxon>
        <taxon>Embryophyta</taxon>
        <taxon>Tracheophyta</taxon>
        <taxon>Spermatophyta</taxon>
        <taxon>Magnoliopsida</taxon>
        <taxon>eudicotyledons</taxon>
        <taxon>Gunneridae</taxon>
        <taxon>Pentapetalae</taxon>
        <taxon>rosids</taxon>
        <taxon>fabids</taxon>
        <taxon>Fabales</taxon>
        <taxon>Fabaceae</taxon>
        <taxon>Papilionoideae</taxon>
        <taxon>50 kb inversion clade</taxon>
        <taxon>dalbergioids sensu lato</taxon>
        <taxon>Dalbergieae</taxon>
        <taxon>Pterocarpus clade</taxon>
        <taxon>Arachis</taxon>
    </lineage>
</organism>
<accession>A0A445DW01</accession>
<comment type="caution">
    <text evidence="1">The sequence shown here is derived from an EMBL/GenBank/DDBJ whole genome shotgun (WGS) entry which is preliminary data.</text>
</comment>
<proteinExistence type="predicted"/>
<dbReference type="AlphaFoldDB" id="A0A445DW01"/>
<reference evidence="1 2" key="1">
    <citation type="submission" date="2019-01" db="EMBL/GenBank/DDBJ databases">
        <title>Sequencing of cultivated peanut Arachis hypogaea provides insights into genome evolution and oil improvement.</title>
        <authorList>
            <person name="Chen X."/>
        </authorList>
    </citation>
    <scope>NUCLEOTIDE SEQUENCE [LARGE SCALE GENOMIC DNA]</scope>
    <source>
        <strain evidence="2">cv. Fuhuasheng</strain>
        <tissue evidence="1">Leaves</tissue>
    </source>
</reference>
<evidence type="ECO:0000313" key="2">
    <source>
        <dbReference type="Proteomes" id="UP000289738"/>
    </source>
</evidence>
<dbReference type="Proteomes" id="UP000289738">
    <property type="component" value="Chromosome A03"/>
</dbReference>
<protein>
    <submittedName>
        <fullName evidence="1">Uncharacterized protein</fullName>
    </submittedName>
</protein>
<keyword evidence="2" id="KW-1185">Reference proteome</keyword>
<sequence>MLEDIREGQDHLTTWLRQKIKKALLFHCEIDDGFRRQCLTNRANNASARSSKYIDGSATFMKTKARMSLIRDATLLETFKYTHTLKKNKGRFVDQCSQDHYAQIRSIGIIPVGGCSPNGGNSPAGASGVGGGNDVDDCLDL</sequence>
<gene>
    <name evidence="1" type="ORF">Ahy_A03g013709</name>
</gene>